<dbReference type="Proteomes" id="UP000006764">
    <property type="component" value="Chromosome"/>
</dbReference>
<dbReference type="STRING" id="391936.S7S_05190"/>
<dbReference type="HOGENOM" id="CLU_117501_0_0_6"/>
<dbReference type="InterPro" id="IPR027385">
    <property type="entry name" value="Beta-barrel_OMP"/>
</dbReference>
<sequence>MMGATVLPAVAMANQHSYVGVQFSQVEYKESGVPDVEPTAIAIKAGAQLSDYLAVEARVGFGAGDDSASEGPAKLTIEVDNYISAYIKPTMPLGERFSVYALAGVTRSKIKGEITGVVPATSDTDSQTDLSYGVGADLNLSTNSFVSVEYARLLNGDDYDLDALSVGLGFRF</sequence>
<gene>
    <name evidence="3" type="ORF">S7S_05190</name>
</gene>
<organism evidence="3 4">
    <name type="scientific">Isoalcanivorax pacificus W11-5</name>
    <dbReference type="NCBI Taxonomy" id="391936"/>
    <lineage>
        <taxon>Bacteria</taxon>
        <taxon>Pseudomonadati</taxon>
        <taxon>Pseudomonadota</taxon>
        <taxon>Gammaproteobacteria</taxon>
        <taxon>Oceanospirillales</taxon>
        <taxon>Alcanivoracaceae</taxon>
        <taxon>Isoalcanivorax</taxon>
    </lineage>
</organism>
<keyword evidence="4" id="KW-1185">Reference proteome</keyword>
<evidence type="ECO:0000313" key="4">
    <source>
        <dbReference type="Proteomes" id="UP000006764"/>
    </source>
</evidence>
<accession>A0A0B4XLR0</accession>
<reference evidence="3 4" key="1">
    <citation type="journal article" date="2012" name="J. Bacteriol.">
        <title>Genome sequence of an alkane-degrading bacterium, Alcanivorax pacificus type strain W11-5, isolated from deep sea sediment.</title>
        <authorList>
            <person name="Lai Q."/>
            <person name="Shao Z."/>
        </authorList>
    </citation>
    <scope>NUCLEOTIDE SEQUENCE [LARGE SCALE GENOMIC DNA]</scope>
    <source>
        <strain evidence="3 4">W11-5</strain>
    </source>
</reference>
<dbReference type="KEGG" id="apac:S7S_05190"/>
<dbReference type="EMBL" id="CP004387">
    <property type="protein sequence ID" value="AJD47458.1"/>
    <property type="molecule type" value="Genomic_DNA"/>
</dbReference>
<evidence type="ECO:0000256" key="1">
    <source>
        <dbReference type="ARBA" id="ARBA00022729"/>
    </source>
</evidence>
<dbReference type="Pfam" id="PF13505">
    <property type="entry name" value="OMP_b-brl"/>
    <property type="match status" value="1"/>
</dbReference>
<dbReference type="InterPro" id="IPR011250">
    <property type="entry name" value="OMP/PagP_B-barrel"/>
</dbReference>
<dbReference type="AlphaFoldDB" id="A0A0B4XLR0"/>
<name>A0A0B4XLR0_9GAMM</name>
<proteinExistence type="predicted"/>
<dbReference type="Gene3D" id="2.40.160.20">
    <property type="match status" value="1"/>
</dbReference>
<protein>
    <recommendedName>
        <fullName evidence="2">Outer membrane protein beta-barrel domain-containing protein</fullName>
    </recommendedName>
</protein>
<dbReference type="SUPFAM" id="SSF56925">
    <property type="entry name" value="OMPA-like"/>
    <property type="match status" value="1"/>
</dbReference>
<keyword evidence="1" id="KW-0732">Signal</keyword>
<evidence type="ECO:0000259" key="2">
    <source>
        <dbReference type="Pfam" id="PF13505"/>
    </source>
</evidence>
<evidence type="ECO:0000313" key="3">
    <source>
        <dbReference type="EMBL" id="AJD47458.1"/>
    </source>
</evidence>
<feature type="domain" description="Outer membrane protein beta-barrel" evidence="2">
    <location>
        <begin position="6"/>
        <end position="172"/>
    </location>
</feature>